<evidence type="ECO:0000259" key="1">
    <source>
        <dbReference type="PROSITE" id="PS50943"/>
    </source>
</evidence>
<feature type="domain" description="HTH cro/C1-type" evidence="1">
    <location>
        <begin position="9"/>
        <end position="63"/>
    </location>
</feature>
<name>A0A4R9K971_9LEPT</name>
<accession>A0A4R9K971</accession>
<dbReference type="Proteomes" id="UP000297762">
    <property type="component" value="Unassembled WGS sequence"/>
</dbReference>
<dbReference type="PROSITE" id="PS50943">
    <property type="entry name" value="HTH_CROC1"/>
    <property type="match status" value="1"/>
</dbReference>
<evidence type="ECO:0000313" key="3">
    <source>
        <dbReference type="Proteomes" id="UP000297762"/>
    </source>
</evidence>
<sequence>MSNSFGQVLRILRDSKKKSQLDLALDAGISTKHLSFLESGRAKPGKEIVRKLSDALEISSPYQNVLFVAAGFSSEIPSETKEPRVDKEILKKMILNQDPNPACAVDPNGKIIVSNLGMNCLVSELNGMFSVVEGMSRNELILSENGLGPYLLDYGVFADRMSNCRIFEELVIDQSSRRSNEIQKEDLKELPKIRLKYQGVLSFDVLETVIGHPFDIHLGSIRCYYMIPSDENTKNTMISIVENFKLLPSRFARGSF</sequence>
<dbReference type="PANTHER" id="PTHR35010">
    <property type="entry name" value="BLL4672 PROTEIN-RELATED"/>
    <property type="match status" value="1"/>
</dbReference>
<dbReference type="SUPFAM" id="SSF47413">
    <property type="entry name" value="lambda repressor-like DNA-binding domains"/>
    <property type="match status" value="1"/>
</dbReference>
<gene>
    <name evidence="2" type="ORF">EHQ64_08935</name>
</gene>
<keyword evidence="3" id="KW-1185">Reference proteome</keyword>
<proteinExistence type="predicted"/>
<dbReference type="Pfam" id="PF01381">
    <property type="entry name" value="HTH_3"/>
    <property type="match status" value="1"/>
</dbReference>
<organism evidence="2 3">
    <name type="scientific">Leptospira sarikeiensis</name>
    <dbReference type="NCBI Taxonomy" id="2484943"/>
    <lineage>
        <taxon>Bacteria</taxon>
        <taxon>Pseudomonadati</taxon>
        <taxon>Spirochaetota</taxon>
        <taxon>Spirochaetia</taxon>
        <taxon>Leptospirales</taxon>
        <taxon>Leptospiraceae</taxon>
        <taxon>Leptospira</taxon>
    </lineage>
</organism>
<protein>
    <submittedName>
        <fullName evidence="2">XRE family transcriptional regulator</fullName>
    </submittedName>
</protein>
<evidence type="ECO:0000313" key="2">
    <source>
        <dbReference type="EMBL" id="TGL62056.1"/>
    </source>
</evidence>
<dbReference type="OrthoDB" id="9785973at2"/>
<dbReference type="GO" id="GO:0003677">
    <property type="term" value="F:DNA binding"/>
    <property type="evidence" value="ECO:0007669"/>
    <property type="project" value="InterPro"/>
</dbReference>
<dbReference type="EMBL" id="RQGF01000020">
    <property type="protein sequence ID" value="TGL62056.1"/>
    <property type="molecule type" value="Genomic_DNA"/>
</dbReference>
<dbReference type="PANTHER" id="PTHR35010:SF4">
    <property type="entry name" value="BLL5781 PROTEIN"/>
    <property type="match status" value="1"/>
</dbReference>
<dbReference type="Gene3D" id="1.10.260.40">
    <property type="entry name" value="lambda repressor-like DNA-binding domains"/>
    <property type="match status" value="1"/>
</dbReference>
<comment type="caution">
    <text evidence="2">The sequence shown here is derived from an EMBL/GenBank/DDBJ whole genome shotgun (WGS) entry which is preliminary data.</text>
</comment>
<dbReference type="InterPro" id="IPR001387">
    <property type="entry name" value="Cro/C1-type_HTH"/>
</dbReference>
<reference evidence="2" key="1">
    <citation type="journal article" date="2019" name="PLoS Negl. Trop. Dis.">
        <title>Revisiting the worldwide diversity of Leptospira species in the environment.</title>
        <authorList>
            <person name="Vincent A.T."/>
            <person name="Schiettekatte O."/>
            <person name="Bourhy P."/>
            <person name="Veyrier F.J."/>
            <person name="Picardeau M."/>
        </authorList>
    </citation>
    <scope>NUCLEOTIDE SEQUENCE [LARGE SCALE GENOMIC DNA]</scope>
    <source>
        <strain evidence="2">201702455</strain>
    </source>
</reference>
<dbReference type="CDD" id="cd00093">
    <property type="entry name" value="HTH_XRE"/>
    <property type="match status" value="1"/>
</dbReference>
<dbReference type="RefSeq" id="WP_135649144.1">
    <property type="nucleotide sequence ID" value="NZ_RQGF01000020.1"/>
</dbReference>
<dbReference type="AlphaFoldDB" id="A0A4R9K971"/>
<dbReference type="SMART" id="SM00530">
    <property type="entry name" value="HTH_XRE"/>
    <property type="match status" value="1"/>
</dbReference>
<dbReference type="InterPro" id="IPR010982">
    <property type="entry name" value="Lambda_DNA-bd_dom_sf"/>
</dbReference>